<dbReference type="InterPro" id="IPR036844">
    <property type="entry name" value="Hint_dom_sf"/>
</dbReference>
<feature type="region of interest" description="Disordered" evidence="1">
    <location>
        <begin position="37"/>
        <end position="110"/>
    </location>
</feature>
<comment type="caution">
    <text evidence="3">The sequence shown here is derived from an EMBL/GenBank/DDBJ whole genome shotgun (WGS) entry which is preliminary data.</text>
</comment>
<evidence type="ECO:0000256" key="1">
    <source>
        <dbReference type="SAM" id="MobiDB-lite"/>
    </source>
</evidence>
<feature type="compositionally biased region" description="Low complexity" evidence="1">
    <location>
        <begin position="314"/>
        <end position="327"/>
    </location>
</feature>
<reference evidence="3 4" key="1">
    <citation type="journal article" date="2019" name="Int. J. Syst. Evol. Microbiol.">
        <title>The Global Catalogue of Microorganisms (GCM) 10K type strain sequencing project: providing services to taxonomists for standard genome sequencing and annotation.</title>
        <authorList>
            <consortium name="The Broad Institute Genomics Platform"/>
            <consortium name="The Broad Institute Genome Sequencing Center for Infectious Disease"/>
            <person name="Wu L."/>
            <person name="Ma J."/>
        </authorList>
    </citation>
    <scope>NUCLEOTIDE SEQUENCE [LARGE SCALE GENOMIC DNA]</scope>
    <source>
        <strain evidence="3 4">JCM 16013</strain>
    </source>
</reference>
<dbReference type="NCBIfam" id="TIGR01443">
    <property type="entry name" value="intein_Cterm"/>
    <property type="match status" value="1"/>
</dbReference>
<evidence type="ECO:0000313" key="4">
    <source>
        <dbReference type="Proteomes" id="UP001499854"/>
    </source>
</evidence>
<feature type="compositionally biased region" description="Low complexity" evidence="1">
    <location>
        <begin position="278"/>
        <end position="293"/>
    </location>
</feature>
<dbReference type="Proteomes" id="UP001499854">
    <property type="component" value="Unassembled WGS sequence"/>
</dbReference>
<evidence type="ECO:0000256" key="2">
    <source>
        <dbReference type="SAM" id="SignalP"/>
    </source>
</evidence>
<feature type="compositionally biased region" description="Pro residues" evidence="1">
    <location>
        <begin position="71"/>
        <end position="80"/>
    </location>
</feature>
<feature type="region of interest" description="Disordered" evidence="1">
    <location>
        <begin position="424"/>
        <end position="459"/>
    </location>
</feature>
<dbReference type="EMBL" id="BAAAQM010000055">
    <property type="protein sequence ID" value="GAA1995739.1"/>
    <property type="molecule type" value="Genomic_DNA"/>
</dbReference>
<evidence type="ECO:0000313" key="3">
    <source>
        <dbReference type="EMBL" id="GAA1995739.1"/>
    </source>
</evidence>
<dbReference type="InterPro" id="IPR030934">
    <property type="entry name" value="Intein_C"/>
</dbReference>
<accession>A0ABN2T079</accession>
<keyword evidence="4" id="KW-1185">Reference proteome</keyword>
<feature type="compositionally biased region" description="Low complexity" evidence="1">
    <location>
        <begin position="88"/>
        <end position="100"/>
    </location>
</feature>
<keyword evidence="2" id="KW-0732">Signal</keyword>
<dbReference type="Pfam" id="PF07591">
    <property type="entry name" value="PT-HINT"/>
    <property type="match status" value="1"/>
</dbReference>
<organism evidence="3 4">
    <name type="scientific">Catenulispora subtropica</name>
    <dbReference type="NCBI Taxonomy" id="450798"/>
    <lineage>
        <taxon>Bacteria</taxon>
        <taxon>Bacillati</taxon>
        <taxon>Actinomycetota</taxon>
        <taxon>Actinomycetes</taxon>
        <taxon>Catenulisporales</taxon>
        <taxon>Catenulisporaceae</taxon>
        <taxon>Catenulispora</taxon>
    </lineage>
</organism>
<dbReference type="PROSITE" id="PS50818">
    <property type="entry name" value="INTEIN_C_TER"/>
    <property type="match status" value="1"/>
</dbReference>
<feature type="chain" id="PRO_5045862001" description="Hedgehog/intein hint domain protein" evidence="2">
    <location>
        <begin position="36"/>
        <end position="856"/>
    </location>
</feature>
<dbReference type="Gene3D" id="2.170.16.10">
    <property type="entry name" value="Hedgehog/Intein (Hint) domain"/>
    <property type="match status" value="1"/>
</dbReference>
<feature type="signal peptide" evidence="2">
    <location>
        <begin position="1"/>
        <end position="35"/>
    </location>
</feature>
<sequence>MTRTADKRGGVLRRSVAVLAAAALTMTVAAGPARAATGAAHPGVTGGTGAAPSLAQASATPHAAHHLSGPTPSPAPPMPAPLDTSGPAQVQAAAQQYQADVQKDQQKADALQNEKGTLEQRAGDIQTREDSLASQAADLKAQADALKSQADALNDAIAAHNAEPHTFTLPDEEAAYAAYNAEKERLDAQKADLQSKSTALNGKATKLQGDQEKADADQTQLEADVQKHNDAVSALENDISQLEDERQQVLAKIADLLENLEEAQSGETAAPGGDEDQPQALTAPPAQTQAAPTGGDTPAPSAPSYEPVGTPQTSPSGGAAPGPAGAAAPPPVLPAPVTATLDPETVSGLPASKAADLNPRQGFNGLIPEANGDYAAAQVQPPPGASLTPGQKAFADAVNNGGKATARVGGGKVTIDHVVPVAQAPAADQGGDIPRPTRAAPPKASTPNWLPPSAPATANAPPVSISDLPSLLDQHGFGDQAKDFDLEYAPVITDAQGAPAYGSAPTDALGNPVRGPTGKPVIQFSDLGLQNPGKALDTFYRQAVDEELAAGAGAGPCPEHSFAGATKVLMADGSAKAIQDVRAGDLIENATPGGGTETHRVERVHVTTTDTDFVDVVVGGAGTHGGTVTGTADHPYYDHTAGAFVDAGRLPAGDRLQTGADTTATVEAVHPHGGPLVTYDLTVEGLHTYFVIAGDTPVLVHNCGDPEAVAALTKARVDELHDKLAQGARGRRSTAIIQARDQNGKTVSVVGWSGDRTLDRRIRDALGPDEIPADRMAGDAEATALDYIKRQGWTPIAGAANRPVCPWCQNALFDDFSASIGPARMVGPWSATRIGNSMRTAPDGTQLMGRSQFVWD</sequence>
<evidence type="ECO:0008006" key="5">
    <source>
        <dbReference type="Google" id="ProtNLM"/>
    </source>
</evidence>
<proteinExistence type="predicted"/>
<name>A0ABN2T079_9ACTN</name>
<gene>
    <name evidence="3" type="ORF">GCM10009838_70790</name>
</gene>
<dbReference type="RefSeq" id="WP_344661531.1">
    <property type="nucleotide sequence ID" value="NZ_BAAAQM010000055.1"/>
</dbReference>
<dbReference type="CDD" id="cd00081">
    <property type="entry name" value="Hint"/>
    <property type="match status" value="1"/>
</dbReference>
<dbReference type="SUPFAM" id="SSF51294">
    <property type="entry name" value="Hedgehog/intein (Hint) domain"/>
    <property type="match status" value="1"/>
</dbReference>
<feature type="region of interest" description="Disordered" evidence="1">
    <location>
        <begin position="202"/>
        <end position="229"/>
    </location>
</feature>
<protein>
    <recommendedName>
        <fullName evidence="5">Hedgehog/intein hint domain protein</fullName>
    </recommendedName>
</protein>
<feature type="region of interest" description="Disordered" evidence="1">
    <location>
        <begin position="264"/>
        <end position="368"/>
    </location>
</feature>